<dbReference type="AlphaFoldDB" id="A0A927AUY4"/>
<dbReference type="Proteomes" id="UP000598820">
    <property type="component" value="Unassembled WGS sequence"/>
</dbReference>
<proteinExistence type="predicted"/>
<feature type="region of interest" description="Disordered" evidence="1">
    <location>
        <begin position="16"/>
        <end position="42"/>
    </location>
</feature>
<feature type="signal peptide" evidence="2">
    <location>
        <begin position="1"/>
        <end position="19"/>
    </location>
</feature>
<dbReference type="GO" id="GO:0016788">
    <property type="term" value="F:hydrolase activity, acting on ester bonds"/>
    <property type="evidence" value="ECO:0007669"/>
    <property type="project" value="UniProtKB-ARBA"/>
</dbReference>
<dbReference type="RefSeq" id="WP_190891812.1">
    <property type="nucleotide sequence ID" value="NZ_JACWZY010000039.1"/>
</dbReference>
<dbReference type="EMBL" id="JACWZY010000039">
    <property type="protein sequence ID" value="MBD2704879.1"/>
    <property type="molecule type" value="Genomic_DNA"/>
</dbReference>
<evidence type="ECO:0008006" key="5">
    <source>
        <dbReference type="Google" id="ProtNLM"/>
    </source>
</evidence>
<feature type="compositionally biased region" description="Low complexity" evidence="1">
    <location>
        <begin position="16"/>
        <end position="37"/>
    </location>
</feature>
<keyword evidence="4" id="KW-1185">Reference proteome</keyword>
<organism evidence="3 4">
    <name type="scientific">Spirosoma profusum</name>
    <dbReference type="NCBI Taxonomy" id="2771354"/>
    <lineage>
        <taxon>Bacteria</taxon>
        <taxon>Pseudomonadati</taxon>
        <taxon>Bacteroidota</taxon>
        <taxon>Cytophagia</taxon>
        <taxon>Cytophagales</taxon>
        <taxon>Cytophagaceae</taxon>
        <taxon>Spirosoma</taxon>
    </lineage>
</organism>
<evidence type="ECO:0000313" key="3">
    <source>
        <dbReference type="EMBL" id="MBD2704879.1"/>
    </source>
</evidence>
<comment type="caution">
    <text evidence="3">The sequence shown here is derived from an EMBL/GenBank/DDBJ whole genome shotgun (WGS) entry which is preliminary data.</text>
</comment>
<dbReference type="InterPro" id="IPR036514">
    <property type="entry name" value="SGNH_hydro_sf"/>
</dbReference>
<sequence length="295" mass="31608">MRHLLFLLLLAGCASPSNDPSPASPTSPTTPTNPTDPGTVGNVALGNGQPGIVGIAGIEAWDKLIATEKGRIKNWNTLFLHQSVGQDLEEGAKANGVTFDYFGPKDLVDKGGEGKGLRGGIFVDVGGIPNGNPYEKIRVFKEAALRSKATLKIAVFKFGYADVLDTNREQVKTAYKTFVDELRQQIPGIRFVHMTPPLVYSTTAEEGNAAKANVGQWMKDTFKSTDVVFDLQAVETNDGACQQSNVPRICQDNRASAADPSEVNGVDSDGQGHLGKKASQRISKALLYAIYQVGK</sequence>
<accession>A0A927AUY4</accession>
<evidence type="ECO:0000256" key="1">
    <source>
        <dbReference type="SAM" id="MobiDB-lite"/>
    </source>
</evidence>
<feature type="chain" id="PRO_5037909002" description="SGNH/GDSL hydrolase family protein" evidence="2">
    <location>
        <begin position="20"/>
        <end position="295"/>
    </location>
</feature>
<keyword evidence="2" id="KW-0732">Signal</keyword>
<dbReference type="SUPFAM" id="SSF52266">
    <property type="entry name" value="SGNH hydrolase"/>
    <property type="match status" value="1"/>
</dbReference>
<evidence type="ECO:0000313" key="4">
    <source>
        <dbReference type="Proteomes" id="UP000598820"/>
    </source>
</evidence>
<name>A0A927AUY4_9BACT</name>
<protein>
    <recommendedName>
        <fullName evidence="5">SGNH/GDSL hydrolase family protein</fullName>
    </recommendedName>
</protein>
<dbReference type="Gene3D" id="3.40.50.1110">
    <property type="entry name" value="SGNH hydrolase"/>
    <property type="match status" value="1"/>
</dbReference>
<reference evidence="3" key="1">
    <citation type="submission" date="2020-09" db="EMBL/GenBank/DDBJ databases">
        <authorList>
            <person name="Kim M.K."/>
        </authorList>
    </citation>
    <scope>NUCLEOTIDE SEQUENCE</scope>
    <source>
        <strain evidence="3">BT702</strain>
    </source>
</reference>
<evidence type="ECO:0000256" key="2">
    <source>
        <dbReference type="SAM" id="SignalP"/>
    </source>
</evidence>
<gene>
    <name evidence="3" type="ORF">IC229_29880</name>
</gene>
<feature type="region of interest" description="Disordered" evidence="1">
    <location>
        <begin position="255"/>
        <end position="276"/>
    </location>
</feature>